<proteinExistence type="predicted"/>
<organism evidence="2 3">
    <name type="scientific">Fusarium oxysporum f. sp. radicis-cucumerinum</name>
    <dbReference type="NCBI Taxonomy" id="327505"/>
    <lineage>
        <taxon>Eukaryota</taxon>
        <taxon>Fungi</taxon>
        <taxon>Dikarya</taxon>
        <taxon>Ascomycota</taxon>
        <taxon>Pezizomycotina</taxon>
        <taxon>Sordariomycetes</taxon>
        <taxon>Hypocreomycetidae</taxon>
        <taxon>Hypocreales</taxon>
        <taxon>Nectriaceae</taxon>
        <taxon>Fusarium</taxon>
        <taxon>Fusarium oxysporum species complex</taxon>
    </lineage>
</organism>
<reference evidence="2 3" key="1">
    <citation type="journal article" date="2016" name="Environ. Microbiol.">
        <title>Effector profiles distinguish formae speciales of Fusarium oxysporum.</title>
        <authorList>
            <person name="van Dam P."/>
            <person name="Fokkens L."/>
            <person name="Schmidt S.M."/>
            <person name="Linmans J.H."/>
            <person name="Kistler H.C."/>
            <person name="Ma L.J."/>
            <person name="Rep M."/>
        </authorList>
    </citation>
    <scope>NUCLEOTIDE SEQUENCE [LARGE SCALE GENOMIC DNA]</scope>
    <source>
        <strain evidence="2 3">Forc016</strain>
    </source>
</reference>
<dbReference type="EMBL" id="MABQ02000001">
    <property type="protein sequence ID" value="PCD44566.1"/>
    <property type="molecule type" value="Genomic_DNA"/>
</dbReference>
<sequence>MKGKERDDSCCKKKPRDDPPGGKDSKTQAGFRLACPFYCQNRSAYAQCQKDIDPTFANVIQHILREPAAPPLPRLKRTFEGRKCTDSLNKQHEHYWQQKFTTDTSMSVI</sequence>
<gene>
    <name evidence="2" type="ORF">AU210_000023</name>
</gene>
<protein>
    <submittedName>
        <fullName evidence="2">Uncharacterized protein</fullName>
    </submittedName>
</protein>
<reference evidence="2 3" key="2">
    <citation type="journal article" date="2017" name="Sci. Rep.">
        <title>A mobile pathogenicity chromosome in Fusarium oxysporum for infection of multiple cucurbit species.</title>
        <authorList>
            <person name="van Dam P."/>
            <person name="Fokkens L."/>
            <person name="Ayukawa Y."/>
            <person name="van der Gragt M."/>
            <person name="Ter Horst A."/>
            <person name="Brankovics B."/>
            <person name="Houterman P.M."/>
            <person name="Arie T."/>
            <person name="Rep M."/>
        </authorList>
    </citation>
    <scope>NUCLEOTIDE SEQUENCE [LARGE SCALE GENOMIC DNA]</scope>
    <source>
        <strain evidence="2 3">Forc016</strain>
    </source>
</reference>
<evidence type="ECO:0000256" key="1">
    <source>
        <dbReference type="SAM" id="MobiDB-lite"/>
    </source>
</evidence>
<dbReference type="AlphaFoldDB" id="A0A2H3HRP8"/>
<name>A0A2H3HRP8_FUSOX</name>
<feature type="region of interest" description="Disordered" evidence="1">
    <location>
        <begin position="1"/>
        <end position="28"/>
    </location>
</feature>
<evidence type="ECO:0000313" key="3">
    <source>
        <dbReference type="Proteomes" id="UP000219602"/>
    </source>
</evidence>
<feature type="compositionally biased region" description="Basic and acidic residues" evidence="1">
    <location>
        <begin position="1"/>
        <end position="26"/>
    </location>
</feature>
<dbReference type="Proteomes" id="UP000219602">
    <property type="component" value="Chromosome 1"/>
</dbReference>
<accession>A0A2H3HRP8</accession>
<comment type="caution">
    <text evidence="2">The sequence shown here is derived from an EMBL/GenBank/DDBJ whole genome shotgun (WGS) entry which is preliminary data.</text>
</comment>
<evidence type="ECO:0000313" key="2">
    <source>
        <dbReference type="EMBL" id="PCD44566.1"/>
    </source>
</evidence>